<organism evidence="2 3">
    <name type="scientific">Coccomyxa subellipsoidea (strain C-169)</name>
    <name type="common">Green microalga</name>
    <dbReference type="NCBI Taxonomy" id="574566"/>
    <lineage>
        <taxon>Eukaryota</taxon>
        <taxon>Viridiplantae</taxon>
        <taxon>Chlorophyta</taxon>
        <taxon>core chlorophytes</taxon>
        <taxon>Trebouxiophyceae</taxon>
        <taxon>Trebouxiophyceae incertae sedis</taxon>
        <taxon>Coccomyxaceae</taxon>
        <taxon>Coccomyxa</taxon>
        <taxon>Coccomyxa subellipsoidea</taxon>
    </lineage>
</organism>
<dbReference type="STRING" id="574566.I0YQC0"/>
<feature type="region of interest" description="Disordered" evidence="1">
    <location>
        <begin position="311"/>
        <end position="334"/>
    </location>
</feature>
<evidence type="ECO:0000313" key="3">
    <source>
        <dbReference type="Proteomes" id="UP000007264"/>
    </source>
</evidence>
<dbReference type="OrthoDB" id="511952at2759"/>
<dbReference type="GeneID" id="17038565"/>
<feature type="compositionally biased region" description="Basic and acidic residues" evidence="1">
    <location>
        <begin position="324"/>
        <end position="333"/>
    </location>
</feature>
<accession>I0YQC0</accession>
<dbReference type="EMBL" id="AGSI01000015">
    <property type="protein sequence ID" value="EIE20589.1"/>
    <property type="molecule type" value="Genomic_DNA"/>
</dbReference>
<evidence type="ECO:0000313" key="2">
    <source>
        <dbReference type="EMBL" id="EIE20589.1"/>
    </source>
</evidence>
<dbReference type="RefSeq" id="XP_005645133.1">
    <property type="nucleotide sequence ID" value="XM_005645076.1"/>
</dbReference>
<dbReference type="KEGG" id="csl:COCSUDRAFT_43999"/>
<reference evidence="2 3" key="1">
    <citation type="journal article" date="2012" name="Genome Biol.">
        <title>The genome of the polar eukaryotic microalga coccomyxa subellipsoidea reveals traits of cold adaptation.</title>
        <authorList>
            <person name="Blanc G."/>
            <person name="Agarkova I."/>
            <person name="Grimwood J."/>
            <person name="Kuo A."/>
            <person name="Brueggeman A."/>
            <person name="Dunigan D."/>
            <person name="Gurnon J."/>
            <person name="Ladunga I."/>
            <person name="Lindquist E."/>
            <person name="Lucas S."/>
            <person name="Pangilinan J."/>
            <person name="Proschold T."/>
            <person name="Salamov A."/>
            <person name="Schmutz J."/>
            <person name="Weeks D."/>
            <person name="Yamada T."/>
            <person name="Claverie J.M."/>
            <person name="Grigoriev I."/>
            <person name="Van Etten J."/>
            <person name="Lomsadze A."/>
            <person name="Borodovsky M."/>
        </authorList>
    </citation>
    <scope>NUCLEOTIDE SEQUENCE [LARGE SCALE GENOMIC DNA]</scope>
    <source>
        <strain evidence="2 3">C-169</strain>
    </source>
</reference>
<name>I0YQC0_COCSC</name>
<gene>
    <name evidence="2" type="ORF">COCSUDRAFT_43999</name>
</gene>
<keyword evidence="3" id="KW-1185">Reference proteome</keyword>
<sequence>MNAKDYFLERDSAPFRALLAEQLLNLGQVEIVDTWREGNVSYQKVVTVPDYERWVPAVGRKYVKEPDIMFYDTIAYDPAELDDVEKGLRMTVTSYLPLLGDKMQGSRTIVIEPVDETHCRHRLEGQINIKVFGIGRLAEKTIIDSTVKTFKALPAIVERYNMVREELLSAPGGREALLDGIPDHLLELQGVDMAKIGSILQEPYEELDTADISDDEDDKYDVVGELLEEAAPEVTPEEAAKDLKRSDTLFYDADEQSAWMDPEWVRALEESANNLVETDFATAEAIAREERRALARLRKMAPSHIRTVLLNRRLSQEPAPGPMERSREDEEKRRRFNASAKKWRQFWHRTQPRAAPVPSIAAQAIHLLSISAAVGWIKLHASSKRGSEEEEKPKPQVLQLGEVDLLELWHEGNGKIRYDKEVHKADLDRWIPKLGQELMCDHLLCYDSYQVVKYEQTAADEPPYRILITSSYPILGDKFQVRWTVVIDALERNQCRHTVVGEVQSSSLGGISKLLEYIVRDNIVKSVKHLPEIAHRYLKLRPVIAGSFRKTADGIIALQVGNMVPDFMDVSDVDETKLILQGTDSNLEEKEEGPVFISFEKGLGKPLSHQGKWAAIIEAAATLGGDAVVDEATAAALKLDRQLALRHLQRLPSSQVQMVDLGDFKLTHIIDHPALGAKPAAYKSIGMADFLVDEKNKRVCNKLTQKWADFFRRIKPAPVPKGNETARIFQLLAIGTAIGLVDPGVEPAGMPEYSAEDSTRMKEHKERLDRLKTLFEDLSLT</sequence>
<dbReference type="AlphaFoldDB" id="I0YQC0"/>
<proteinExistence type="predicted"/>
<dbReference type="eggNOG" id="ENOG502SABR">
    <property type="taxonomic scope" value="Eukaryota"/>
</dbReference>
<dbReference type="Proteomes" id="UP000007264">
    <property type="component" value="Unassembled WGS sequence"/>
</dbReference>
<protein>
    <submittedName>
        <fullName evidence="2">Uncharacterized protein</fullName>
    </submittedName>
</protein>
<comment type="caution">
    <text evidence="2">The sequence shown here is derived from an EMBL/GenBank/DDBJ whole genome shotgun (WGS) entry which is preliminary data.</text>
</comment>
<evidence type="ECO:0000256" key="1">
    <source>
        <dbReference type="SAM" id="MobiDB-lite"/>
    </source>
</evidence>